<dbReference type="EMBL" id="CP022674">
    <property type="protein sequence ID" value="AXI28851.1"/>
    <property type="molecule type" value="Genomic_DNA"/>
</dbReference>
<evidence type="ECO:0000313" key="1">
    <source>
        <dbReference type="EMBL" id="AXI28851.1"/>
    </source>
</evidence>
<organism evidence="1 2">
    <name type="scientific">Priestia megaterium</name>
    <name type="common">Bacillus megaterium</name>
    <dbReference type="NCBI Taxonomy" id="1404"/>
    <lineage>
        <taxon>Bacteria</taxon>
        <taxon>Bacillati</taxon>
        <taxon>Bacillota</taxon>
        <taxon>Bacilli</taxon>
        <taxon>Bacillales</taxon>
        <taxon>Bacillaceae</taxon>
        <taxon>Priestia</taxon>
    </lineage>
</organism>
<proteinExistence type="predicted"/>
<sequence length="71" mass="8179">MIKNQLRSDFFIGVVNVGFMYTGAFSGVTSSPEHLSYCSSLDWIDVAIFQSHFFAGFFREEKIIHYFTIID</sequence>
<reference evidence="1 2" key="1">
    <citation type="submission" date="2017-07" db="EMBL/GenBank/DDBJ databases">
        <title>Isolation and development of strain Bacillus megaterium SR7 for enhanced growth and metabolite production under supercritical carbon dioxide.</title>
        <authorList>
            <person name="Freedman A.J.E."/>
            <person name="Peet K.C."/>
            <person name="Boock J.T."/>
            <person name="Penn K."/>
            <person name="Prather K.L.J."/>
            <person name="Thompson J.R."/>
        </authorList>
    </citation>
    <scope>NUCLEOTIDE SEQUENCE [LARGE SCALE GENOMIC DNA]</scope>
    <source>
        <strain evidence="1 2">SR7</strain>
    </source>
</reference>
<dbReference type="Proteomes" id="UP000253834">
    <property type="component" value="Chromosome"/>
</dbReference>
<protein>
    <submittedName>
        <fullName evidence="1">Uncharacterized protein</fullName>
    </submittedName>
</protein>
<name>A0AA86I4Y6_PRIMG</name>
<evidence type="ECO:0000313" key="2">
    <source>
        <dbReference type="Proteomes" id="UP000253834"/>
    </source>
</evidence>
<accession>A0AA86I4Y6</accession>
<dbReference type="AlphaFoldDB" id="A0AA86I4Y6"/>
<gene>
    <name evidence="1" type="ORF">CIB87_07455</name>
</gene>